<evidence type="ECO:0000256" key="1">
    <source>
        <dbReference type="SAM" id="MobiDB-lite"/>
    </source>
</evidence>
<reference evidence="2 3" key="1">
    <citation type="submission" date="2015-12" db="EMBL/GenBank/DDBJ databases">
        <title>The genome of Folsomia candida.</title>
        <authorList>
            <person name="Faddeeva A."/>
            <person name="Derks M.F."/>
            <person name="Anvar Y."/>
            <person name="Smit S."/>
            <person name="Van Straalen N."/>
            <person name="Roelofs D."/>
        </authorList>
    </citation>
    <scope>NUCLEOTIDE SEQUENCE [LARGE SCALE GENOMIC DNA]</scope>
    <source>
        <strain evidence="2 3">VU population</strain>
        <tissue evidence="2">Whole body</tissue>
    </source>
</reference>
<gene>
    <name evidence="2" type="ORF">Fcan01_16089</name>
</gene>
<protein>
    <recommendedName>
        <fullName evidence="4">BTB domain-containing protein</fullName>
    </recommendedName>
</protein>
<evidence type="ECO:0000313" key="2">
    <source>
        <dbReference type="EMBL" id="OXA49768.1"/>
    </source>
</evidence>
<evidence type="ECO:0000313" key="3">
    <source>
        <dbReference type="Proteomes" id="UP000198287"/>
    </source>
</evidence>
<accession>A0A226DXL0</accession>
<comment type="caution">
    <text evidence="2">The sequence shown here is derived from an EMBL/GenBank/DDBJ whole genome shotgun (WGS) entry which is preliminary data.</text>
</comment>
<dbReference type="Proteomes" id="UP000198287">
    <property type="component" value="Unassembled WGS sequence"/>
</dbReference>
<feature type="region of interest" description="Disordered" evidence="1">
    <location>
        <begin position="181"/>
        <end position="207"/>
    </location>
</feature>
<name>A0A226DXL0_FOLCA</name>
<keyword evidence="3" id="KW-1185">Reference proteome</keyword>
<sequence length="379" mass="43674">MRTSVKCNYVNYDCGPLQQPMVQTYHPNDAKLAFDTTGVQTDKIFILRKRTPFQDYCFTQVFFHKDRVYGNSPVLDRFIDLEKGHLFELANLDELNELHFRRMLGFFYGYDMNYVEDTCELTALYKMAILFMVKPLEDFCLAKLLRTTTGIPASSHFVGDKVNTENEQFDKETSKTAVNPDGIEKQVSDDQETLESQNPGKPASQNEKISTLKDDIISEMVTTLKSEIQQELAASVKDDLKKLILDDLRPNIEQRFLTDEDFKDHITQGIIAVAREELKNGARNDPFCKIGVQAFLQNEFLADIDFKHKLCVELRPKFISDLKDEILPELGKDIKDRILADEQTKTELVGQMRSKFLVNDDFQEELVQLLTDSIRSEFS</sequence>
<dbReference type="EMBL" id="LNIX01000010">
    <property type="protein sequence ID" value="OXA49768.1"/>
    <property type="molecule type" value="Genomic_DNA"/>
</dbReference>
<organism evidence="2 3">
    <name type="scientific">Folsomia candida</name>
    <name type="common">Springtail</name>
    <dbReference type="NCBI Taxonomy" id="158441"/>
    <lineage>
        <taxon>Eukaryota</taxon>
        <taxon>Metazoa</taxon>
        <taxon>Ecdysozoa</taxon>
        <taxon>Arthropoda</taxon>
        <taxon>Hexapoda</taxon>
        <taxon>Collembola</taxon>
        <taxon>Entomobryomorpha</taxon>
        <taxon>Isotomoidea</taxon>
        <taxon>Isotomidae</taxon>
        <taxon>Proisotominae</taxon>
        <taxon>Folsomia</taxon>
    </lineage>
</organism>
<dbReference type="AlphaFoldDB" id="A0A226DXL0"/>
<dbReference type="OrthoDB" id="5355499at2759"/>
<feature type="compositionally biased region" description="Polar residues" evidence="1">
    <location>
        <begin position="194"/>
        <end position="207"/>
    </location>
</feature>
<evidence type="ECO:0008006" key="4">
    <source>
        <dbReference type="Google" id="ProtNLM"/>
    </source>
</evidence>
<proteinExistence type="predicted"/>